<reference evidence="2" key="1">
    <citation type="submission" date="2019-06" db="EMBL/GenBank/DDBJ databases">
        <authorList>
            <person name="Broberg M."/>
        </authorList>
    </citation>
    <scope>NUCLEOTIDE SEQUENCE [LARGE SCALE GENOMIC DNA]</scope>
</reference>
<dbReference type="AlphaFoldDB" id="A0A9P0EP41"/>
<evidence type="ECO:0000313" key="1">
    <source>
        <dbReference type="EMBL" id="CAH0054473.1"/>
    </source>
</evidence>
<dbReference type="EMBL" id="CABFOC020000050">
    <property type="protein sequence ID" value="CAH0054473.1"/>
    <property type="molecule type" value="Genomic_DNA"/>
</dbReference>
<reference evidence="1 2" key="2">
    <citation type="submission" date="2021-10" db="EMBL/GenBank/DDBJ databases">
        <authorList>
            <person name="Piombo E."/>
        </authorList>
    </citation>
    <scope>NUCLEOTIDE SEQUENCE [LARGE SCALE GENOMIC DNA]</scope>
</reference>
<evidence type="ECO:0000313" key="2">
    <source>
        <dbReference type="Proteomes" id="UP000775872"/>
    </source>
</evidence>
<proteinExistence type="predicted"/>
<comment type="caution">
    <text evidence="1">The sequence shown here is derived from an EMBL/GenBank/DDBJ whole genome shotgun (WGS) entry which is preliminary data.</text>
</comment>
<protein>
    <submittedName>
        <fullName evidence="1">Uncharacterized protein</fullName>
    </submittedName>
</protein>
<gene>
    <name evidence="1" type="ORF">CSOL1703_00016542</name>
</gene>
<accession>A0A9P0EP41</accession>
<keyword evidence="2" id="KW-1185">Reference proteome</keyword>
<organism evidence="1 2">
    <name type="scientific">Clonostachys solani</name>
    <dbReference type="NCBI Taxonomy" id="160281"/>
    <lineage>
        <taxon>Eukaryota</taxon>
        <taxon>Fungi</taxon>
        <taxon>Dikarya</taxon>
        <taxon>Ascomycota</taxon>
        <taxon>Pezizomycotina</taxon>
        <taxon>Sordariomycetes</taxon>
        <taxon>Hypocreomycetidae</taxon>
        <taxon>Hypocreales</taxon>
        <taxon>Bionectriaceae</taxon>
        <taxon>Clonostachys</taxon>
    </lineage>
</organism>
<sequence length="67" mass="7277">MPDRSVVLRARGLYCFGEITLEQNAPRVAALSTTPSSVDLAPILAALTPSAQRRNLANVRTISLNWL</sequence>
<dbReference type="Proteomes" id="UP000775872">
    <property type="component" value="Unassembled WGS sequence"/>
</dbReference>
<name>A0A9P0EP41_9HYPO</name>